<gene>
    <name evidence="4" type="ORF">HHL11_15260</name>
</gene>
<sequence length="378" mass="40001">MIKRRTFLARGTGWGIAAGVAAPLWVQTTAAAAPLVVGQSAALTGPQAGFGTAMRDGILAALHSVNRAGGVDGRRVQLLSLDDQGDKAKTEANTELLTANRQVIGLTGYTTRPCSEAGAVMAAKEGIALVGAFSGTPLLYGDKAGTTFTTRASYERELEAIVHHYRQLGVSNFGFVHLEDARATNVPLLEKILAQQGGKLVVTAGVDRKGPSLNAAALKTLDQAKPEMLIILANNAPLTTLLRDYAPRTLVLPKMVISFVDREKLLADLGADAAGVGFSVVVPEYTREKYWVVREFVAIARELKTTVTPVSLEGFITGLALAEGLKQSRGETRAGLIDGMGHVGALDLGYTNLRYSRSERSGSRFVDLSLASRTAGIV</sequence>
<dbReference type="RefSeq" id="WP_169419203.1">
    <property type="nucleotide sequence ID" value="NZ_JABBFX010000001.1"/>
</dbReference>
<protein>
    <submittedName>
        <fullName evidence="4">ABC transporter substrate-binding protein</fullName>
    </submittedName>
</protein>
<evidence type="ECO:0000256" key="1">
    <source>
        <dbReference type="ARBA" id="ARBA00010062"/>
    </source>
</evidence>
<evidence type="ECO:0000313" key="4">
    <source>
        <dbReference type="EMBL" id="NML45116.1"/>
    </source>
</evidence>
<dbReference type="PANTHER" id="PTHR47235">
    <property type="entry name" value="BLR6548 PROTEIN"/>
    <property type="match status" value="1"/>
</dbReference>
<keyword evidence="5" id="KW-1185">Reference proteome</keyword>
<accession>A0A848H2B8</accession>
<dbReference type="InterPro" id="IPR028081">
    <property type="entry name" value="Leu-bd"/>
</dbReference>
<dbReference type="Gene3D" id="3.40.50.2300">
    <property type="match status" value="2"/>
</dbReference>
<proteinExistence type="inferred from homology"/>
<name>A0A848H2B8_9BURK</name>
<comment type="similarity">
    <text evidence="1">Belongs to the leucine-binding protein family.</text>
</comment>
<dbReference type="InterPro" id="IPR028082">
    <property type="entry name" value="Peripla_BP_I"/>
</dbReference>
<dbReference type="SUPFAM" id="SSF53822">
    <property type="entry name" value="Periplasmic binding protein-like I"/>
    <property type="match status" value="1"/>
</dbReference>
<dbReference type="EMBL" id="JABBFX010000001">
    <property type="protein sequence ID" value="NML45116.1"/>
    <property type="molecule type" value="Genomic_DNA"/>
</dbReference>
<dbReference type="AlphaFoldDB" id="A0A848H2B8"/>
<organism evidence="4 5">
    <name type="scientific">Ramlibacter agri</name>
    <dbReference type="NCBI Taxonomy" id="2728837"/>
    <lineage>
        <taxon>Bacteria</taxon>
        <taxon>Pseudomonadati</taxon>
        <taxon>Pseudomonadota</taxon>
        <taxon>Betaproteobacteria</taxon>
        <taxon>Burkholderiales</taxon>
        <taxon>Comamonadaceae</taxon>
        <taxon>Ramlibacter</taxon>
    </lineage>
</organism>
<feature type="domain" description="Leucine-binding protein" evidence="3">
    <location>
        <begin position="36"/>
        <end position="351"/>
    </location>
</feature>
<evidence type="ECO:0000259" key="3">
    <source>
        <dbReference type="Pfam" id="PF13458"/>
    </source>
</evidence>
<dbReference type="Pfam" id="PF13458">
    <property type="entry name" value="Peripla_BP_6"/>
    <property type="match status" value="1"/>
</dbReference>
<evidence type="ECO:0000256" key="2">
    <source>
        <dbReference type="ARBA" id="ARBA00022729"/>
    </source>
</evidence>
<comment type="caution">
    <text evidence="4">The sequence shown here is derived from an EMBL/GenBank/DDBJ whole genome shotgun (WGS) entry which is preliminary data.</text>
</comment>
<dbReference type="CDD" id="cd06326">
    <property type="entry name" value="PBP1_ABC_ligand_binding-like"/>
    <property type="match status" value="1"/>
</dbReference>
<dbReference type="InterPro" id="IPR006311">
    <property type="entry name" value="TAT_signal"/>
</dbReference>
<evidence type="ECO:0000313" key="5">
    <source>
        <dbReference type="Proteomes" id="UP000541185"/>
    </source>
</evidence>
<dbReference type="Proteomes" id="UP000541185">
    <property type="component" value="Unassembled WGS sequence"/>
</dbReference>
<keyword evidence="2" id="KW-0732">Signal</keyword>
<dbReference type="PROSITE" id="PS51318">
    <property type="entry name" value="TAT"/>
    <property type="match status" value="1"/>
</dbReference>
<reference evidence="4 5" key="1">
    <citation type="submission" date="2020-04" db="EMBL/GenBank/DDBJ databases">
        <title>Ramlibacter sp. G-1-2-2 isolated from soil.</title>
        <authorList>
            <person name="Dahal R.H."/>
        </authorList>
    </citation>
    <scope>NUCLEOTIDE SEQUENCE [LARGE SCALE GENOMIC DNA]</scope>
    <source>
        <strain evidence="4 5">G-1-2-2</strain>
    </source>
</reference>
<dbReference type="PANTHER" id="PTHR47235:SF1">
    <property type="entry name" value="BLR6548 PROTEIN"/>
    <property type="match status" value="1"/>
</dbReference>